<keyword evidence="1" id="KW-1133">Transmembrane helix</keyword>
<evidence type="ECO:0000256" key="2">
    <source>
        <dbReference type="SAM" id="SignalP"/>
    </source>
</evidence>
<evidence type="ECO:0000313" key="4">
    <source>
        <dbReference type="Proteomes" id="UP000077266"/>
    </source>
</evidence>
<keyword evidence="4" id="KW-1185">Reference proteome</keyword>
<protein>
    <submittedName>
        <fullName evidence="3">Uncharacterized protein</fullName>
    </submittedName>
</protein>
<evidence type="ECO:0000313" key="3">
    <source>
        <dbReference type="EMBL" id="KZV89229.1"/>
    </source>
</evidence>
<dbReference type="InParanoid" id="A0A166A7D8"/>
<gene>
    <name evidence="3" type="ORF">EXIGLDRAFT_149500</name>
</gene>
<feature type="signal peptide" evidence="2">
    <location>
        <begin position="1"/>
        <end position="18"/>
    </location>
</feature>
<feature type="chain" id="PRO_5007870448" evidence="2">
    <location>
        <begin position="19"/>
        <end position="265"/>
    </location>
</feature>
<dbReference type="Proteomes" id="UP000077266">
    <property type="component" value="Unassembled WGS sequence"/>
</dbReference>
<evidence type="ECO:0000256" key="1">
    <source>
        <dbReference type="SAM" id="Phobius"/>
    </source>
</evidence>
<dbReference type="AlphaFoldDB" id="A0A166A7D8"/>
<organism evidence="3 4">
    <name type="scientific">Exidia glandulosa HHB12029</name>
    <dbReference type="NCBI Taxonomy" id="1314781"/>
    <lineage>
        <taxon>Eukaryota</taxon>
        <taxon>Fungi</taxon>
        <taxon>Dikarya</taxon>
        <taxon>Basidiomycota</taxon>
        <taxon>Agaricomycotina</taxon>
        <taxon>Agaricomycetes</taxon>
        <taxon>Auriculariales</taxon>
        <taxon>Exidiaceae</taxon>
        <taxon>Exidia</taxon>
    </lineage>
</organism>
<dbReference type="EMBL" id="KV426078">
    <property type="protein sequence ID" value="KZV89229.1"/>
    <property type="molecule type" value="Genomic_DNA"/>
</dbReference>
<accession>A0A166A7D8</accession>
<sequence length="265" mass="28591">MLATVFLAQLVIIHVIHISVSPPLRPSIVRYHALVSFVASSCAAALSRWPVHRSCCARALSCPCRRPTRVGVPVHCPPRGEELPVQLRPCAVLRCGEEPPGGCALALSFRCGEGHIGAGPFLLCGEERTGASPAHFMFISLLVSTSFLSAICLILFPSLPPFLHSFPQPLMRRGPGFGVSSWDPTWAAPCLGCRDPKAPHARSPTAALRARPALCPTAAVSASRSLACNMARQRFRLRRWVLPPITLAYTSYGSRGFARAEPIAR</sequence>
<reference evidence="3 4" key="1">
    <citation type="journal article" date="2016" name="Mol. Biol. Evol.">
        <title>Comparative Genomics of Early-Diverging Mushroom-Forming Fungi Provides Insights into the Origins of Lignocellulose Decay Capabilities.</title>
        <authorList>
            <person name="Nagy L.G."/>
            <person name="Riley R."/>
            <person name="Tritt A."/>
            <person name="Adam C."/>
            <person name="Daum C."/>
            <person name="Floudas D."/>
            <person name="Sun H."/>
            <person name="Yadav J.S."/>
            <person name="Pangilinan J."/>
            <person name="Larsson K.H."/>
            <person name="Matsuura K."/>
            <person name="Barry K."/>
            <person name="Labutti K."/>
            <person name="Kuo R."/>
            <person name="Ohm R.A."/>
            <person name="Bhattacharya S.S."/>
            <person name="Shirouzu T."/>
            <person name="Yoshinaga Y."/>
            <person name="Martin F.M."/>
            <person name="Grigoriev I.V."/>
            <person name="Hibbett D.S."/>
        </authorList>
    </citation>
    <scope>NUCLEOTIDE SEQUENCE [LARGE SCALE GENOMIC DNA]</scope>
    <source>
        <strain evidence="3 4">HHB12029</strain>
    </source>
</reference>
<keyword evidence="2" id="KW-0732">Signal</keyword>
<keyword evidence="1" id="KW-0472">Membrane</keyword>
<name>A0A166A7D8_EXIGL</name>
<keyword evidence="1" id="KW-0812">Transmembrane</keyword>
<proteinExistence type="predicted"/>
<feature type="transmembrane region" description="Helical" evidence="1">
    <location>
        <begin position="136"/>
        <end position="156"/>
    </location>
</feature>